<dbReference type="AlphaFoldDB" id="A0A0A3IAH3"/>
<dbReference type="EMBL" id="JPVP01000060">
    <property type="protein sequence ID" value="KGR81761.1"/>
    <property type="molecule type" value="Genomic_DNA"/>
</dbReference>
<evidence type="ECO:0000313" key="2">
    <source>
        <dbReference type="EMBL" id="KGR81761.1"/>
    </source>
</evidence>
<comment type="caution">
    <text evidence="2">The sequence shown here is derived from an EMBL/GenBank/DDBJ whole genome shotgun (WGS) entry which is preliminary data.</text>
</comment>
<name>A0A0A3IAH3_9BACI</name>
<reference evidence="2 3" key="1">
    <citation type="submission" date="2014-02" db="EMBL/GenBank/DDBJ databases">
        <title>Draft genome sequence of Lysinibacillus odysseyi NBRC 100172.</title>
        <authorList>
            <person name="Zhang F."/>
            <person name="Wang G."/>
            <person name="Zhang L."/>
        </authorList>
    </citation>
    <scope>NUCLEOTIDE SEQUENCE [LARGE SCALE GENOMIC DNA]</scope>
    <source>
        <strain evidence="2 3">NBRC 100172</strain>
    </source>
</reference>
<accession>A0A0A3IAH3</accession>
<dbReference type="InterPro" id="IPR013087">
    <property type="entry name" value="Znf_C2H2_type"/>
</dbReference>
<keyword evidence="3" id="KW-1185">Reference proteome</keyword>
<dbReference type="RefSeq" id="WP_036158587.1">
    <property type="nucleotide sequence ID" value="NZ_AVCX01000001.1"/>
</dbReference>
<dbReference type="Proteomes" id="UP000030437">
    <property type="component" value="Unassembled WGS sequence"/>
</dbReference>
<dbReference type="STRING" id="1220589.CD32_20720"/>
<sequence>MHIFLDANILYKDPFLKTGYLSLLKRLAKDGRINLYISETSYKEVLHRFQSHYAKLITDAKFAAHHMNYLLKKDTVTIHVTEEELVQYFEENFYKNVEDGVIEMIEADERLINKVVELELSPLEPFYHAEIDEGGRPYFRKSVQEAITWYTYANFITDNELEDCYFISTNIEKFADSRPFSEMDAFLPHPNLAHHGIELCFKSVRGFLNYKPELLRFSLTSEVDEIYGDYLVQFANTNLNISMLDEMFECYLKKDIEYALMENLIKLTPASIHPDYQSPGRFVPKKIKGYQDVELQNIILFNECFLVSCHMNFEVDVDLYVHPVVHMDPQHPQLLYSSESVLADTYVSFFIPIELQLDEWHEKMKGIKDFAAISIEKQEEIWQYLLEQFKAFYHKIDLQNIEIHEVDIRQIQLKNQYVSG</sequence>
<dbReference type="PROSITE" id="PS00028">
    <property type="entry name" value="ZINC_FINGER_C2H2_1"/>
    <property type="match status" value="1"/>
</dbReference>
<dbReference type="OrthoDB" id="2779996at2"/>
<protein>
    <recommendedName>
        <fullName evidence="1">C2H2-type domain-containing protein</fullName>
    </recommendedName>
</protein>
<feature type="domain" description="C2H2-type" evidence="1">
    <location>
        <begin position="304"/>
        <end position="326"/>
    </location>
</feature>
<gene>
    <name evidence="2" type="ORF">CD32_20720</name>
</gene>
<evidence type="ECO:0000259" key="1">
    <source>
        <dbReference type="PROSITE" id="PS00028"/>
    </source>
</evidence>
<organism evidence="2 3">
    <name type="scientific">Lysinibacillus odysseyi 34hs-1 = NBRC 100172</name>
    <dbReference type="NCBI Taxonomy" id="1220589"/>
    <lineage>
        <taxon>Bacteria</taxon>
        <taxon>Bacillati</taxon>
        <taxon>Bacillota</taxon>
        <taxon>Bacilli</taxon>
        <taxon>Bacillales</taxon>
        <taxon>Bacillaceae</taxon>
        <taxon>Lysinibacillus</taxon>
    </lineage>
</organism>
<proteinExistence type="predicted"/>
<evidence type="ECO:0000313" key="3">
    <source>
        <dbReference type="Proteomes" id="UP000030437"/>
    </source>
</evidence>